<name>A0A554VKY8_9FLAO</name>
<dbReference type="EMBL" id="VLNR01000020">
    <property type="protein sequence ID" value="TSE08758.1"/>
    <property type="molecule type" value="Genomic_DNA"/>
</dbReference>
<feature type="domain" description="Putative auto-transporter adhesin head GIN" evidence="1">
    <location>
        <begin position="15"/>
        <end position="216"/>
    </location>
</feature>
<proteinExistence type="predicted"/>
<evidence type="ECO:0000313" key="2">
    <source>
        <dbReference type="EMBL" id="TSE08758.1"/>
    </source>
</evidence>
<accession>A0A554VKY8</accession>
<reference evidence="2 3" key="1">
    <citation type="submission" date="2019-07" db="EMBL/GenBank/DDBJ databases">
        <title>The draft genome sequence of Aquimarina algiphila M91.</title>
        <authorList>
            <person name="Meng X."/>
        </authorList>
    </citation>
    <scope>NUCLEOTIDE SEQUENCE [LARGE SCALE GENOMIC DNA]</scope>
    <source>
        <strain evidence="2 3">M91</strain>
    </source>
</reference>
<protein>
    <submittedName>
        <fullName evidence="2">DUF2807 domain-containing protein</fullName>
    </submittedName>
</protein>
<dbReference type="Gene3D" id="2.160.20.120">
    <property type="match status" value="1"/>
</dbReference>
<sequence>MMTGYSQSKTISVDHFDNVIVSPHIQVHFKEGNSEKVTIDNARLPEDKINIEVIGRTLRIYLDDAKMTTKHITIKENGWKRKVPIYKGTMITATVTYTQLKELSIRGEEIITCESPIERDDFRLKMYGEGKMTMNAVKLNSLQVSIYGESYLEIKEGVANNQKYTVYGEGEINTLGMSNENTKITAYGESHFRVNVSDRLKVTAFGETTVAYNGNPTVNKGIVLGEATIQKMN</sequence>
<dbReference type="InterPro" id="IPR021255">
    <property type="entry name" value="DUF2807"/>
</dbReference>
<dbReference type="Proteomes" id="UP000318833">
    <property type="component" value="Unassembled WGS sequence"/>
</dbReference>
<dbReference type="Pfam" id="PF10988">
    <property type="entry name" value="DUF2807"/>
    <property type="match status" value="1"/>
</dbReference>
<organism evidence="2 3">
    <name type="scientific">Aquimarina algiphila</name>
    <dbReference type="NCBI Taxonomy" id="2047982"/>
    <lineage>
        <taxon>Bacteria</taxon>
        <taxon>Pseudomonadati</taxon>
        <taxon>Bacteroidota</taxon>
        <taxon>Flavobacteriia</taxon>
        <taxon>Flavobacteriales</taxon>
        <taxon>Flavobacteriaceae</taxon>
        <taxon>Aquimarina</taxon>
    </lineage>
</organism>
<dbReference type="OrthoDB" id="943856at2"/>
<evidence type="ECO:0000259" key="1">
    <source>
        <dbReference type="Pfam" id="PF10988"/>
    </source>
</evidence>
<evidence type="ECO:0000313" key="3">
    <source>
        <dbReference type="Proteomes" id="UP000318833"/>
    </source>
</evidence>
<comment type="caution">
    <text evidence="2">The sequence shown here is derived from an EMBL/GenBank/DDBJ whole genome shotgun (WGS) entry which is preliminary data.</text>
</comment>
<dbReference type="AlphaFoldDB" id="A0A554VKY8"/>
<keyword evidence="3" id="KW-1185">Reference proteome</keyword>
<gene>
    <name evidence="2" type="ORF">FOF46_11265</name>
</gene>